<reference evidence="4 5" key="1">
    <citation type="journal article" date="2021" name="Elife">
        <title>Chloroplast acquisition without the gene transfer in kleptoplastic sea slugs, Plakobranchus ocellatus.</title>
        <authorList>
            <person name="Maeda T."/>
            <person name="Takahashi S."/>
            <person name="Yoshida T."/>
            <person name="Shimamura S."/>
            <person name="Takaki Y."/>
            <person name="Nagai Y."/>
            <person name="Toyoda A."/>
            <person name="Suzuki Y."/>
            <person name="Arimoto A."/>
            <person name="Ishii H."/>
            <person name="Satoh N."/>
            <person name="Nishiyama T."/>
            <person name="Hasebe M."/>
            <person name="Maruyama T."/>
            <person name="Minagawa J."/>
            <person name="Obokata J."/>
            <person name="Shigenobu S."/>
        </authorList>
    </citation>
    <scope>NUCLEOTIDE SEQUENCE [LARGE SCALE GENOMIC DNA]</scope>
</reference>
<dbReference type="InterPro" id="IPR000269">
    <property type="entry name" value="Cu_amine_oxidase"/>
</dbReference>
<comment type="caution">
    <text evidence="4">The sequence shown here is derived from an EMBL/GenBank/DDBJ whole genome shotgun (WGS) entry which is preliminary data.</text>
</comment>
<proteinExistence type="inferred from homology"/>
<dbReference type="PANTHER" id="PTHR10638">
    <property type="entry name" value="COPPER AMINE OXIDASE"/>
    <property type="match status" value="1"/>
</dbReference>
<protein>
    <recommendedName>
        <fullName evidence="2">Amine oxidase</fullName>
        <ecNumber evidence="2">1.4.3.-</ecNumber>
    </recommendedName>
</protein>
<evidence type="ECO:0000313" key="4">
    <source>
        <dbReference type="EMBL" id="GFR77408.1"/>
    </source>
</evidence>
<dbReference type="GO" id="GO:0008131">
    <property type="term" value="F:primary methylamine oxidase activity"/>
    <property type="evidence" value="ECO:0007669"/>
    <property type="project" value="InterPro"/>
</dbReference>
<dbReference type="PANTHER" id="PTHR10638:SF20">
    <property type="entry name" value="AMINE OXIDASE"/>
    <property type="match status" value="1"/>
</dbReference>
<feature type="domain" description="Copper amine oxidase catalytic" evidence="3">
    <location>
        <begin position="2"/>
        <end position="84"/>
    </location>
</feature>
<dbReference type="GO" id="GO:0005886">
    <property type="term" value="C:plasma membrane"/>
    <property type="evidence" value="ECO:0007669"/>
    <property type="project" value="TreeGrafter"/>
</dbReference>
<dbReference type="InterPro" id="IPR015798">
    <property type="entry name" value="Cu_amine_oxidase_C"/>
</dbReference>
<name>A0AAV4FVE3_9GAST</name>
<comment type="PTM">
    <text evidence="1 2">Topaquinone (TPQ) is generated by copper-dependent autoxidation of a specific tyrosyl residue.</text>
</comment>
<feature type="non-terminal residue" evidence="4">
    <location>
        <position position="90"/>
    </location>
</feature>
<dbReference type="Proteomes" id="UP000762676">
    <property type="component" value="Unassembled WGS sequence"/>
</dbReference>
<keyword evidence="1 2" id="KW-0801">TPQ</keyword>
<dbReference type="InterPro" id="IPR036460">
    <property type="entry name" value="Cu_amine_oxidase_C_sf"/>
</dbReference>
<accession>A0AAV4FVE3</accession>
<keyword evidence="2" id="KW-0186">Copper</keyword>
<dbReference type="GO" id="GO:0048038">
    <property type="term" value="F:quinone binding"/>
    <property type="evidence" value="ECO:0007669"/>
    <property type="project" value="InterPro"/>
</dbReference>
<keyword evidence="2" id="KW-0479">Metal-binding</keyword>
<evidence type="ECO:0000259" key="3">
    <source>
        <dbReference type="Pfam" id="PF01179"/>
    </source>
</evidence>
<feature type="modified residue" description="2',4',5'-topaquinone" evidence="1">
    <location>
        <position position="8"/>
    </location>
</feature>
<keyword evidence="5" id="KW-1185">Reference proteome</keyword>
<dbReference type="GO" id="GO:0005507">
    <property type="term" value="F:copper ion binding"/>
    <property type="evidence" value="ECO:0007669"/>
    <property type="project" value="InterPro"/>
</dbReference>
<dbReference type="EC" id="1.4.3.-" evidence="2"/>
<dbReference type="EMBL" id="BMAT01004632">
    <property type="protein sequence ID" value="GFR77408.1"/>
    <property type="molecule type" value="Genomic_DNA"/>
</dbReference>
<evidence type="ECO:0000313" key="5">
    <source>
        <dbReference type="Proteomes" id="UP000762676"/>
    </source>
</evidence>
<comment type="cofactor">
    <cofactor evidence="2">
        <name>Cu cation</name>
        <dbReference type="ChEBI" id="CHEBI:23378"/>
    </cofactor>
    <text evidence="2">Contains 1 topaquinone per subunit.</text>
</comment>
<evidence type="ECO:0000256" key="1">
    <source>
        <dbReference type="PIRSR" id="PIRSR600269-51"/>
    </source>
</evidence>
<comment type="similarity">
    <text evidence="2">Belongs to the copper/topaquinone oxidase family.</text>
</comment>
<gene>
    <name evidence="4" type="ORF">ElyMa_002237600</name>
</gene>
<feature type="non-terminal residue" evidence="4">
    <location>
        <position position="1"/>
    </location>
</feature>
<dbReference type="Gene3D" id="2.70.98.20">
    <property type="entry name" value="Copper amine oxidase, catalytic domain"/>
    <property type="match status" value="1"/>
</dbReference>
<organism evidence="4 5">
    <name type="scientific">Elysia marginata</name>
    <dbReference type="NCBI Taxonomy" id="1093978"/>
    <lineage>
        <taxon>Eukaryota</taxon>
        <taxon>Metazoa</taxon>
        <taxon>Spiralia</taxon>
        <taxon>Lophotrochozoa</taxon>
        <taxon>Mollusca</taxon>
        <taxon>Gastropoda</taxon>
        <taxon>Heterobranchia</taxon>
        <taxon>Euthyneura</taxon>
        <taxon>Panpulmonata</taxon>
        <taxon>Sacoglossa</taxon>
        <taxon>Placobranchoidea</taxon>
        <taxon>Plakobranchidae</taxon>
        <taxon>Elysia</taxon>
    </lineage>
</organism>
<sequence>SIMVVGNYDYVLDFIFHQNGALETRLMSTGYIQSNFYRTVERDFGVKIQETITGNLHHHMFNLKADLDVSGTSNRYETLDIQRMDATLSW</sequence>
<keyword evidence="2" id="KW-0560">Oxidoreductase</keyword>
<dbReference type="GO" id="GO:0009308">
    <property type="term" value="P:amine metabolic process"/>
    <property type="evidence" value="ECO:0007669"/>
    <property type="project" value="UniProtKB-UniRule"/>
</dbReference>
<dbReference type="SUPFAM" id="SSF49998">
    <property type="entry name" value="Amine oxidase catalytic domain"/>
    <property type="match status" value="1"/>
</dbReference>
<dbReference type="AlphaFoldDB" id="A0AAV4FVE3"/>
<dbReference type="Pfam" id="PF01179">
    <property type="entry name" value="Cu_amine_oxid"/>
    <property type="match status" value="1"/>
</dbReference>
<evidence type="ECO:0000256" key="2">
    <source>
        <dbReference type="RuleBase" id="RU000672"/>
    </source>
</evidence>